<accession>A0AAU7DIK6</accession>
<dbReference type="EMBL" id="CP121196">
    <property type="protein sequence ID" value="XBH16922.1"/>
    <property type="molecule type" value="Genomic_DNA"/>
</dbReference>
<protein>
    <submittedName>
        <fullName evidence="3">AsmA-like C-terminal region-containing protein</fullName>
    </submittedName>
</protein>
<evidence type="ECO:0000256" key="1">
    <source>
        <dbReference type="SAM" id="MobiDB-lite"/>
    </source>
</evidence>
<gene>
    <name evidence="3" type="ORF">P8935_20395</name>
</gene>
<proteinExistence type="predicted"/>
<organism evidence="3">
    <name type="scientific">Telmatobacter sp. DSM 110680</name>
    <dbReference type="NCBI Taxonomy" id="3036704"/>
    <lineage>
        <taxon>Bacteria</taxon>
        <taxon>Pseudomonadati</taxon>
        <taxon>Acidobacteriota</taxon>
        <taxon>Terriglobia</taxon>
        <taxon>Terriglobales</taxon>
        <taxon>Acidobacteriaceae</taxon>
        <taxon>Telmatobacter</taxon>
    </lineage>
</organism>
<keyword evidence="2" id="KW-0812">Transmembrane</keyword>
<reference evidence="3" key="1">
    <citation type="submission" date="2023-03" db="EMBL/GenBank/DDBJ databases">
        <title>Edaphobacter sp.</title>
        <authorList>
            <person name="Huber K.J."/>
            <person name="Papendorf J."/>
            <person name="Pilke C."/>
            <person name="Bunk B."/>
            <person name="Sproeer C."/>
            <person name="Pester M."/>
        </authorList>
    </citation>
    <scope>NUCLEOTIDE SEQUENCE</scope>
    <source>
        <strain evidence="3">DSM 110680</strain>
    </source>
</reference>
<feature type="region of interest" description="Disordered" evidence="1">
    <location>
        <begin position="413"/>
        <end position="441"/>
    </location>
</feature>
<evidence type="ECO:0000256" key="2">
    <source>
        <dbReference type="SAM" id="Phobius"/>
    </source>
</evidence>
<evidence type="ECO:0000313" key="3">
    <source>
        <dbReference type="EMBL" id="XBH16922.1"/>
    </source>
</evidence>
<dbReference type="AlphaFoldDB" id="A0AAU7DIK6"/>
<feature type="region of interest" description="Disordered" evidence="1">
    <location>
        <begin position="1"/>
        <end position="20"/>
    </location>
</feature>
<keyword evidence="2" id="KW-1133">Transmembrane helix</keyword>
<feature type="transmembrane region" description="Helical" evidence="2">
    <location>
        <begin position="35"/>
        <end position="59"/>
    </location>
</feature>
<sequence length="544" mass="59160">MAHPSISAPPPDTTSHPRRGRIRREVRSIWQEAPLWVHVAIVAAGALLAVAAVFISANWPYRHRKIAPMLEDVLASQVTFTGYHRTYFPHPGFVATGITMRRKSAPDLPPLGHVDTMVVAGTWSDLLMLRQRVELVDITGLHIVVPPIGSEANHRDFPPGSGSDFDGPDTMIARFMVHKSLLEIQRKEGKPLSFPIKQLEIRNLHRGEALTYAVEMQNALPNGHILAHGSMGPIHGKNFLSTPVSGNYAFTQVNLHDVGDISGTLDARGVFKGTLEAMEVEADTITQDFAVTNGRPTPVEGIMRATLYGEHGDLDIHSIDLKIRETNIHAVGSIKGDPKLTNFDITLEHGRAEDVMQPFVHDEVPIAGSVWLKGHAYVGPPGDGFIERLRMTGTLNVPAEKVTDKQAEKNLSAFSERAKGDKKPNTGVDSNNKSTDATKDVLSSLEGSTKLENGVVSTSRLTFKVPGAQATMAGTFKFHGEVAHLTGNLRMDTDISHTATGLKSFLLKPLAPFFKKKNAGAVVPIAVTGTPGHYQVTQDITHNK</sequence>
<dbReference type="RefSeq" id="WP_348262152.1">
    <property type="nucleotide sequence ID" value="NZ_CP121196.1"/>
</dbReference>
<name>A0AAU7DIK6_9BACT</name>
<keyword evidence="2" id="KW-0472">Membrane</keyword>